<evidence type="ECO:0000256" key="1">
    <source>
        <dbReference type="ARBA" id="ARBA00004370"/>
    </source>
</evidence>
<feature type="transmembrane region" description="Helical" evidence="5">
    <location>
        <begin position="257"/>
        <end position="282"/>
    </location>
</feature>
<protein>
    <submittedName>
        <fullName evidence="7">GP160 protein</fullName>
    </submittedName>
</protein>
<comment type="subcellular location">
    <subcellularLocation>
        <location evidence="1">Membrane</location>
    </subcellularLocation>
</comment>
<feature type="non-terminal residue" evidence="7">
    <location>
        <position position="365"/>
    </location>
</feature>
<reference evidence="7" key="1">
    <citation type="journal article" date="2021" name="Cell">
        <title>Tracing the genetic footprints of vertebrate landing in non-teleost ray-finned fishes.</title>
        <authorList>
            <person name="Bi X."/>
            <person name="Wang K."/>
            <person name="Yang L."/>
            <person name="Pan H."/>
            <person name="Jiang H."/>
            <person name="Wei Q."/>
            <person name="Fang M."/>
            <person name="Yu H."/>
            <person name="Zhu C."/>
            <person name="Cai Y."/>
            <person name="He Y."/>
            <person name="Gan X."/>
            <person name="Zeng H."/>
            <person name="Yu D."/>
            <person name="Zhu Y."/>
            <person name="Jiang H."/>
            <person name="Qiu Q."/>
            <person name="Yang H."/>
            <person name="Zhang Y.E."/>
            <person name="Wang W."/>
            <person name="Zhu M."/>
            <person name="He S."/>
            <person name="Zhang G."/>
        </authorList>
    </citation>
    <scope>NUCLEOTIDE SEQUENCE</scope>
    <source>
        <strain evidence="7">Pddl_001</strain>
    </source>
</reference>
<feature type="transmembrane region" description="Helical" evidence="5">
    <location>
        <begin position="180"/>
        <end position="199"/>
    </location>
</feature>
<evidence type="ECO:0000313" key="8">
    <source>
        <dbReference type="Proteomes" id="UP001166093"/>
    </source>
</evidence>
<dbReference type="SUPFAM" id="SSF81321">
    <property type="entry name" value="Family A G protein-coupled receptor-like"/>
    <property type="match status" value="1"/>
</dbReference>
<keyword evidence="4 5" id="KW-0472">Membrane</keyword>
<proteinExistence type="predicted"/>
<dbReference type="InterPro" id="IPR042353">
    <property type="entry name" value="GPR160"/>
</dbReference>
<organism evidence="7 8">
    <name type="scientific">Polyodon spathula</name>
    <name type="common">North American paddlefish</name>
    <name type="synonym">Squalus spathula</name>
    <dbReference type="NCBI Taxonomy" id="7913"/>
    <lineage>
        <taxon>Eukaryota</taxon>
        <taxon>Metazoa</taxon>
        <taxon>Chordata</taxon>
        <taxon>Craniata</taxon>
        <taxon>Vertebrata</taxon>
        <taxon>Euteleostomi</taxon>
        <taxon>Actinopterygii</taxon>
        <taxon>Chondrostei</taxon>
        <taxon>Acipenseriformes</taxon>
        <taxon>Polyodontidae</taxon>
        <taxon>Polyodon</taxon>
    </lineage>
</organism>
<feature type="transmembrane region" description="Helical" evidence="5">
    <location>
        <begin position="294"/>
        <end position="312"/>
    </location>
</feature>
<evidence type="ECO:0000256" key="5">
    <source>
        <dbReference type="SAM" id="Phobius"/>
    </source>
</evidence>
<evidence type="ECO:0000256" key="3">
    <source>
        <dbReference type="ARBA" id="ARBA00022989"/>
    </source>
</evidence>
<feature type="domain" description="G-protein coupled receptors family 1 profile" evidence="6">
    <location>
        <begin position="42"/>
        <end position="310"/>
    </location>
</feature>
<dbReference type="Gene3D" id="1.20.1070.10">
    <property type="entry name" value="Rhodopsin 7-helix transmembrane proteins"/>
    <property type="match status" value="1"/>
</dbReference>
<sequence>MAFSCDPQYRIMIILKSKGELQSTVHDNASMFLYLFLFKAGLNCLVMTISHRRMRRSLMGFFGLSFFLADLMFLCFLVAMKFRSNLSDSLCSILSYFSSAYAKLPLPIVILGGIDHFMNLSRSGFPVSRSRVFLYCVEVLLVWAIAIFNSMHTIITEIQRLDLPNNQRAFLCPIHSSNTVNLFCVSVLVFTCCLVALCWKQMLLFQRILQATDQDEKSLGEPLRSDLPFTYSKLSDQEEGRESLLNQQQQSHSKSMLLLLGINVDFLVNWGVFLVGNTIIIFCNQAAPSYMSINLLWLLCANSFLIGLVYWIQADKVGPLNGFPDDICTWNFYWLINRQASSLQEKVSHSIYTLSDKTHRNSSLV</sequence>
<dbReference type="PANTHER" id="PTHR15573">
    <property type="entry name" value="G-PROTEIN COUPLED RECEPTOR 160-RELATED"/>
    <property type="match status" value="1"/>
</dbReference>
<feature type="transmembrane region" description="Helical" evidence="5">
    <location>
        <begin position="61"/>
        <end position="80"/>
    </location>
</feature>
<feature type="transmembrane region" description="Helical" evidence="5">
    <location>
        <begin position="132"/>
        <end position="155"/>
    </location>
</feature>
<gene>
    <name evidence="7" type="primary">Gpr160_3</name>
    <name evidence="7" type="ORF">GTO93_0012474</name>
</gene>
<evidence type="ECO:0000256" key="4">
    <source>
        <dbReference type="ARBA" id="ARBA00023136"/>
    </source>
</evidence>
<feature type="transmembrane region" description="Helical" evidence="5">
    <location>
        <begin position="31"/>
        <end position="49"/>
    </location>
</feature>
<accession>A0ABS2YJG5</accession>
<keyword evidence="2 5" id="KW-0812">Transmembrane</keyword>
<feature type="non-terminal residue" evidence="7">
    <location>
        <position position="1"/>
    </location>
</feature>
<dbReference type="PANTHER" id="PTHR15573:SF0">
    <property type="entry name" value="G-PROTEIN COUPLED RECEPTOR 160-RELATED"/>
    <property type="match status" value="1"/>
</dbReference>
<evidence type="ECO:0000259" key="6">
    <source>
        <dbReference type="PROSITE" id="PS50262"/>
    </source>
</evidence>
<dbReference type="PROSITE" id="PS50262">
    <property type="entry name" value="G_PROTEIN_RECEP_F1_2"/>
    <property type="match status" value="1"/>
</dbReference>
<feature type="transmembrane region" description="Helical" evidence="5">
    <location>
        <begin position="100"/>
        <end position="120"/>
    </location>
</feature>
<keyword evidence="3 5" id="KW-1133">Transmembrane helix</keyword>
<dbReference type="InterPro" id="IPR017452">
    <property type="entry name" value="GPCR_Rhodpsn_7TM"/>
</dbReference>
<evidence type="ECO:0000313" key="7">
    <source>
        <dbReference type="EMBL" id="MBN3286033.1"/>
    </source>
</evidence>
<evidence type="ECO:0000256" key="2">
    <source>
        <dbReference type="ARBA" id="ARBA00022692"/>
    </source>
</evidence>
<keyword evidence="8" id="KW-1185">Reference proteome</keyword>
<name>A0ABS2YJG5_POLSP</name>
<comment type="caution">
    <text evidence="7">The sequence shown here is derived from an EMBL/GenBank/DDBJ whole genome shotgun (WGS) entry which is preliminary data.</text>
</comment>
<dbReference type="Proteomes" id="UP001166093">
    <property type="component" value="Unassembled WGS sequence"/>
</dbReference>
<dbReference type="EMBL" id="JAAWVQ010154813">
    <property type="protein sequence ID" value="MBN3286033.1"/>
    <property type="molecule type" value="Genomic_DNA"/>
</dbReference>